<evidence type="ECO:0000313" key="17">
    <source>
        <dbReference type="Proteomes" id="UP001408356"/>
    </source>
</evidence>
<evidence type="ECO:0000256" key="3">
    <source>
        <dbReference type="ARBA" id="ARBA00008682"/>
    </source>
</evidence>
<evidence type="ECO:0000259" key="15">
    <source>
        <dbReference type="PROSITE" id="PS51910"/>
    </source>
</evidence>
<feature type="disulfide bond" evidence="12">
    <location>
        <begin position="18"/>
        <end position="30"/>
    </location>
</feature>
<dbReference type="InterPro" id="IPR001002">
    <property type="entry name" value="Chitin-bd_1"/>
</dbReference>
<evidence type="ECO:0000256" key="9">
    <source>
        <dbReference type="ARBA" id="ARBA00023277"/>
    </source>
</evidence>
<keyword evidence="5" id="KW-0964">Secreted</keyword>
<evidence type="ECO:0000256" key="12">
    <source>
        <dbReference type="PROSITE-ProRule" id="PRU00261"/>
    </source>
</evidence>
<keyword evidence="9" id="KW-0119">Carbohydrate metabolism</keyword>
<dbReference type="InterPro" id="IPR036861">
    <property type="entry name" value="Endochitinase-like_sf"/>
</dbReference>
<dbReference type="Proteomes" id="UP001408356">
    <property type="component" value="Unassembled WGS sequence"/>
</dbReference>
<evidence type="ECO:0000256" key="2">
    <source>
        <dbReference type="ARBA" id="ARBA00004613"/>
    </source>
</evidence>
<evidence type="ECO:0000256" key="11">
    <source>
        <dbReference type="ARBA" id="ARBA00023326"/>
    </source>
</evidence>
<dbReference type="InterPro" id="IPR001223">
    <property type="entry name" value="Glyco_hydro18_cat"/>
</dbReference>
<keyword evidence="6 12" id="KW-0147">Chitin-binding</keyword>
<dbReference type="InterPro" id="IPR001579">
    <property type="entry name" value="Glyco_hydro_18_chit_AS"/>
</dbReference>
<accession>A0ABR2VED3</accession>
<keyword evidence="8" id="KW-0146">Chitin degradation</keyword>
<comment type="catalytic activity">
    <reaction evidence="1">
        <text>Random endo-hydrolysis of N-acetyl-beta-D-glucosaminide (1-&gt;4)-beta-linkages in chitin and chitodextrins.</text>
        <dbReference type="EC" id="3.2.1.14"/>
    </reaction>
</comment>
<dbReference type="PROSITE" id="PS01095">
    <property type="entry name" value="GH18_1"/>
    <property type="match status" value="1"/>
</dbReference>
<feature type="domain" description="GH18" evidence="15">
    <location>
        <begin position="54"/>
        <end position="391"/>
    </location>
</feature>
<evidence type="ECO:0000256" key="13">
    <source>
        <dbReference type="RuleBase" id="RU000489"/>
    </source>
</evidence>
<dbReference type="InterPro" id="IPR029070">
    <property type="entry name" value="Chitinase_insertion_sf"/>
</dbReference>
<dbReference type="SUPFAM" id="SSF51445">
    <property type="entry name" value="(Trans)glycosidases"/>
    <property type="match status" value="1"/>
</dbReference>
<comment type="subcellular location">
    <subcellularLocation>
        <location evidence="2">Secreted</location>
    </subcellularLocation>
</comment>
<keyword evidence="7 13" id="KW-0378">Hydrolase</keyword>
<dbReference type="Gene3D" id="3.10.50.10">
    <property type="match status" value="1"/>
</dbReference>
<dbReference type="SUPFAM" id="SSF57016">
    <property type="entry name" value="Plant lectins/antimicrobial peptides"/>
    <property type="match status" value="1"/>
</dbReference>
<evidence type="ECO:0000256" key="7">
    <source>
        <dbReference type="ARBA" id="ARBA00022801"/>
    </source>
</evidence>
<keyword evidence="17" id="KW-1185">Reference proteome</keyword>
<dbReference type="EMBL" id="JARVKF010000028">
    <property type="protein sequence ID" value="KAK9424886.1"/>
    <property type="molecule type" value="Genomic_DNA"/>
</dbReference>
<dbReference type="Pfam" id="PF00187">
    <property type="entry name" value="Chitin_bind_1"/>
    <property type="match status" value="1"/>
</dbReference>
<reference evidence="16 17" key="1">
    <citation type="journal article" date="2024" name="J. Plant Pathol.">
        <title>Sequence and assembly of the genome of Seiridium unicorne, isolate CBS 538.82, causal agent of cypress canker disease.</title>
        <authorList>
            <person name="Scali E."/>
            <person name="Rocca G.D."/>
            <person name="Danti R."/>
            <person name="Garbelotto M."/>
            <person name="Barberini S."/>
            <person name="Baroncelli R."/>
            <person name="Emiliani G."/>
        </authorList>
    </citation>
    <scope>NUCLEOTIDE SEQUENCE [LARGE SCALE GENOMIC DNA]</scope>
    <source>
        <strain evidence="16 17">BM-138-508</strain>
    </source>
</reference>
<evidence type="ECO:0000256" key="6">
    <source>
        <dbReference type="ARBA" id="ARBA00022669"/>
    </source>
</evidence>
<evidence type="ECO:0000256" key="1">
    <source>
        <dbReference type="ARBA" id="ARBA00000822"/>
    </source>
</evidence>
<dbReference type="PROSITE" id="PS51910">
    <property type="entry name" value="GH18_2"/>
    <property type="match status" value="1"/>
</dbReference>
<feature type="disulfide bond" evidence="12">
    <location>
        <begin position="9"/>
        <end position="24"/>
    </location>
</feature>
<keyword evidence="12" id="KW-1015">Disulfide bond</keyword>
<dbReference type="PANTHER" id="PTHR11177">
    <property type="entry name" value="CHITINASE"/>
    <property type="match status" value="1"/>
</dbReference>
<organism evidence="16 17">
    <name type="scientific">Seiridium unicorne</name>
    <dbReference type="NCBI Taxonomy" id="138068"/>
    <lineage>
        <taxon>Eukaryota</taxon>
        <taxon>Fungi</taxon>
        <taxon>Dikarya</taxon>
        <taxon>Ascomycota</taxon>
        <taxon>Pezizomycotina</taxon>
        <taxon>Sordariomycetes</taxon>
        <taxon>Xylariomycetidae</taxon>
        <taxon>Amphisphaeriales</taxon>
        <taxon>Sporocadaceae</taxon>
        <taxon>Seiridium</taxon>
    </lineage>
</organism>
<dbReference type="SMART" id="SM00270">
    <property type="entry name" value="ChtBD1"/>
    <property type="match status" value="1"/>
</dbReference>
<protein>
    <recommendedName>
        <fullName evidence="4">chitinase</fullName>
        <ecNumber evidence="4">3.2.1.14</ecNumber>
    </recommendedName>
</protein>
<evidence type="ECO:0000256" key="5">
    <source>
        <dbReference type="ARBA" id="ARBA00022525"/>
    </source>
</evidence>
<dbReference type="InterPro" id="IPR036779">
    <property type="entry name" value="LysM_dom_sf"/>
</dbReference>
<name>A0ABR2VED3_9PEZI</name>
<evidence type="ECO:0000256" key="4">
    <source>
        <dbReference type="ARBA" id="ARBA00012729"/>
    </source>
</evidence>
<sequence>MSESPLERCSDYASAETCPLNVCCSEYGFCGTTTDFCGDSSVAEPVCSGSSATQKTIAYYEGWNLERACQTMEPEDIPIGGYTHINFAFLYIDPDTYTITPMEASQEDLYSRVVALKKKKDTLEVWISIGGRDFNDPGSTQTTFADIAASTSIQSTFFTSLLNLLDTYGFDGVDLDWEYPGADDRGGSDADFDNYVSFLANLRDALDSADKGYGLTLTLPSSYWYLKHFDVVNLAKSIDWFNMMTYDLHGGWNADDPWIGSVVNSHTNLTEIQLAMDLLWRNDIDPAQVVMGLGFYGRSTAGPCTANSGTLSFSEIEDILNDDSRGAIKTYDSAVAVQIVVYDTNQWVSYDDWQSFEAKMDWANSHCLGGTMVWAVSLDSDGTATNGLTGATSLYPGDDGSSGGTDDIYIGPDLWTNETQEISCDPPCTLILPPFPLATPVTITWPEYETTIASSGDGTTYTVTTTISIAPFEISEIPFWPITVASSTQASAFFSPTQSITPPSSVMTLPGNQATFPMFHTDYSATLTSGAVSSSSAVSTPAAMILVTELPKPMASLWMNFTAENLDYEWNPAVGTDCSGLWSGEYYCVAVATSGSASSTSNTPLVAVFYSTSHPITIVPQATATSIGPPGTTVPIVTFSRGDPPSSGGCSAGETLDGCGSHDCSIFGCSGECGFFGCDGGCGLGFCGGGGGLLGCGPGCGDGACLVDGGGGGGDSGEESSTSESRAATATPTTTTVCDTACAQETSSCATLCTTLTYACEPTAFGSIEIATLDDETWDEDQINVDEDAMNEEASSAASWLNPLYTSWDPILISSTTYTASGTTPSIAAATSTKSSSSSQTAISVTSCGTTKTVDGSSTSTYCTCNGGFAVDLSTKTNAAHTTFMICGADPALTISTITPTSTSTKTTSTKTTTTMAASTQTGQTCDSNGDFNFEGIQPQNPDNPDIVQISGTYNKGDMVTGTKAKFCGQTSSFTIDGDNIKGSSGDDSYGSYTCEKSSISSDSYCDSDNMVCCTEDFQWDCLTDICL</sequence>
<keyword evidence="10 13" id="KW-0326">Glycosidase</keyword>
<dbReference type="Gene3D" id="3.10.350.10">
    <property type="entry name" value="LysM domain"/>
    <property type="match status" value="1"/>
</dbReference>
<keyword evidence="11" id="KW-0624">Polysaccharide degradation</keyword>
<feature type="domain" description="Chitin-binding type-1" evidence="14">
    <location>
        <begin position="6"/>
        <end position="49"/>
    </location>
</feature>
<dbReference type="PROSITE" id="PS50941">
    <property type="entry name" value="CHIT_BIND_I_2"/>
    <property type="match status" value="1"/>
</dbReference>
<dbReference type="PANTHER" id="PTHR11177:SF333">
    <property type="entry name" value="CHITINASE"/>
    <property type="match status" value="1"/>
</dbReference>
<dbReference type="CDD" id="cd00035">
    <property type="entry name" value="ChtBD1"/>
    <property type="match status" value="1"/>
</dbReference>
<dbReference type="PROSITE" id="PS00026">
    <property type="entry name" value="CHIT_BIND_I_1"/>
    <property type="match status" value="1"/>
</dbReference>
<gene>
    <name evidence="16" type="ORF">SUNI508_13339</name>
</gene>
<dbReference type="EC" id="3.2.1.14" evidence="4"/>
<comment type="caution">
    <text evidence="12">Lacks conserved residue(s) required for the propagation of feature annotation.</text>
</comment>
<evidence type="ECO:0000313" key="16">
    <source>
        <dbReference type="EMBL" id="KAK9424886.1"/>
    </source>
</evidence>
<comment type="caution">
    <text evidence="16">The sequence shown here is derived from an EMBL/GenBank/DDBJ whole genome shotgun (WGS) entry which is preliminary data.</text>
</comment>
<dbReference type="InterPro" id="IPR018371">
    <property type="entry name" value="Chitin-binding_1_CS"/>
</dbReference>
<dbReference type="SMART" id="SM00636">
    <property type="entry name" value="Glyco_18"/>
    <property type="match status" value="1"/>
</dbReference>
<evidence type="ECO:0000256" key="8">
    <source>
        <dbReference type="ARBA" id="ARBA00023024"/>
    </source>
</evidence>
<dbReference type="SUPFAM" id="SSF54556">
    <property type="entry name" value="Chitinase insertion domain"/>
    <property type="match status" value="1"/>
</dbReference>
<evidence type="ECO:0000256" key="10">
    <source>
        <dbReference type="ARBA" id="ARBA00023295"/>
    </source>
</evidence>
<dbReference type="Gene3D" id="3.20.20.80">
    <property type="entry name" value="Glycosidases"/>
    <property type="match status" value="1"/>
</dbReference>
<proteinExistence type="inferred from homology"/>
<dbReference type="Pfam" id="PF00704">
    <property type="entry name" value="Glyco_hydro_18"/>
    <property type="match status" value="1"/>
</dbReference>
<dbReference type="InterPro" id="IPR017853">
    <property type="entry name" value="GH"/>
</dbReference>
<feature type="disulfide bond" evidence="12">
    <location>
        <begin position="23"/>
        <end position="37"/>
    </location>
</feature>
<dbReference type="InterPro" id="IPR011583">
    <property type="entry name" value="Chitinase_II/V-like_cat"/>
</dbReference>
<dbReference type="InterPro" id="IPR050314">
    <property type="entry name" value="Glycosyl_Hydrlase_18"/>
</dbReference>
<dbReference type="Gene3D" id="3.30.60.10">
    <property type="entry name" value="Endochitinase-like"/>
    <property type="match status" value="1"/>
</dbReference>
<evidence type="ECO:0000259" key="14">
    <source>
        <dbReference type="PROSITE" id="PS50941"/>
    </source>
</evidence>
<comment type="similarity">
    <text evidence="3">Belongs to the glycosyl hydrolase 18 family. Chitinase class V subfamily.</text>
</comment>